<dbReference type="InterPro" id="IPR004821">
    <property type="entry name" value="Cyt_trans-like"/>
</dbReference>
<dbReference type="PANTHER" id="PTHR21299">
    <property type="entry name" value="CYTIDYLATE KINASE/PANTOATE-BETA-ALANINE LIGASE"/>
    <property type="match status" value="1"/>
</dbReference>
<accession>X1EB80</accession>
<keyword evidence="2" id="KW-0067">ATP-binding</keyword>
<protein>
    <recommendedName>
        <fullName evidence="4">Pantoate--beta-alanine ligase</fullName>
    </recommendedName>
</protein>
<dbReference type="InterPro" id="IPR003721">
    <property type="entry name" value="Pantoate_ligase"/>
</dbReference>
<evidence type="ECO:0000256" key="1">
    <source>
        <dbReference type="ARBA" id="ARBA00022741"/>
    </source>
</evidence>
<dbReference type="GO" id="GO:0004592">
    <property type="term" value="F:pantoate-beta-alanine ligase activity"/>
    <property type="evidence" value="ECO:0007669"/>
    <property type="project" value="InterPro"/>
</dbReference>
<evidence type="ECO:0008006" key="4">
    <source>
        <dbReference type="Google" id="ProtNLM"/>
    </source>
</evidence>
<name>X1EB80_9ZZZZ</name>
<feature type="non-terminal residue" evidence="3">
    <location>
        <position position="145"/>
    </location>
</feature>
<dbReference type="NCBIfam" id="TIGR00125">
    <property type="entry name" value="cyt_tran_rel"/>
    <property type="match status" value="1"/>
</dbReference>
<dbReference type="EMBL" id="BARU01004025">
    <property type="protein sequence ID" value="GAH29867.1"/>
    <property type="molecule type" value="Genomic_DNA"/>
</dbReference>
<keyword evidence="1" id="KW-0547">Nucleotide-binding</keyword>
<proteinExistence type="predicted"/>
<evidence type="ECO:0000256" key="2">
    <source>
        <dbReference type="ARBA" id="ARBA00022840"/>
    </source>
</evidence>
<dbReference type="AlphaFoldDB" id="X1EB80"/>
<organism evidence="3">
    <name type="scientific">marine sediment metagenome</name>
    <dbReference type="NCBI Taxonomy" id="412755"/>
    <lineage>
        <taxon>unclassified sequences</taxon>
        <taxon>metagenomes</taxon>
        <taxon>ecological metagenomes</taxon>
    </lineage>
</organism>
<dbReference type="GO" id="GO:0015940">
    <property type="term" value="P:pantothenate biosynthetic process"/>
    <property type="evidence" value="ECO:0007669"/>
    <property type="project" value="InterPro"/>
</dbReference>
<dbReference type="SUPFAM" id="SSF52374">
    <property type="entry name" value="Nucleotidylyl transferase"/>
    <property type="match status" value="1"/>
</dbReference>
<dbReference type="Pfam" id="PF02569">
    <property type="entry name" value="Pantoate_ligase"/>
    <property type="match status" value="1"/>
</dbReference>
<dbReference type="InterPro" id="IPR014729">
    <property type="entry name" value="Rossmann-like_a/b/a_fold"/>
</dbReference>
<dbReference type="GO" id="GO:0005524">
    <property type="term" value="F:ATP binding"/>
    <property type="evidence" value="ECO:0007669"/>
    <property type="project" value="UniProtKB-KW"/>
</dbReference>
<reference evidence="3" key="1">
    <citation type="journal article" date="2014" name="Front. Microbiol.">
        <title>High frequency of phylogenetically diverse reductive dehalogenase-homologous genes in deep subseafloor sedimentary metagenomes.</title>
        <authorList>
            <person name="Kawai M."/>
            <person name="Futagami T."/>
            <person name="Toyoda A."/>
            <person name="Takaki Y."/>
            <person name="Nishi S."/>
            <person name="Hori S."/>
            <person name="Arai W."/>
            <person name="Tsubouchi T."/>
            <person name="Morono Y."/>
            <person name="Uchiyama I."/>
            <person name="Ito T."/>
            <person name="Fujiyama A."/>
            <person name="Inagaki F."/>
            <person name="Takami H."/>
        </authorList>
    </citation>
    <scope>NUCLEOTIDE SEQUENCE</scope>
    <source>
        <strain evidence="3">Expedition CK06-06</strain>
    </source>
</reference>
<comment type="caution">
    <text evidence="3">The sequence shown here is derived from an EMBL/GenBank/DDBJ whole genome shotgun (WGS) entry which is preliminary data.</text>
</comment>
<dbReference type="Gene3D" id="3.40.50.620">
    <property type="entry name" value="HUPs"/>
    <property type="match status" value="1"/>
</dbReference>
<dbReference type="GO" id="GO:0005829">
    <property type="term" value="C:cytosol"/>
    <property type="evidence" value="ECO:0007669"/>
    <property type="project" value="TreeGrafter"/>
</dbReference>
<sequence>MELVVDVTEMQALADRARLEGERIALVPTMGALHQGHMSLVKLARERCDFLVVSIYVNPAQFAPEEDLDTYPRTLEKDEESCRGAGVDVIFAPGDKTMYPEGYSTYVNVEGLSEVLCGASRPTHFRGVATIVAKLFNIVKPHIAV</sequence>
<gene>
    <name evidence="3" type="ORF">S03H2_08317</name>
</gene>
<evidence type="ECO:0000313" key="3">
    <source>
        <dbReference type="EMBL" id="GAH29867.1"/>
    </source>
</evidence>
<dbReference type="PANTHER" id="PTHR21299:SF1">
    <property type="entry name" value="PANTOATE--BETA-ALANINE LIGASE"/>
    <property type="match status" value="1"/>
</dbReference>